<dbReference type="InterPro" id="IPR028998">
    <property type="entry name" value="RimP_C"/>
</dbReference>
<feature type="domain" description="Ribosome maturation factor RimP C-terminal" evidence="6">
    <location>
        <begin position="88"/>
        <end position="149"/>
    </location>
</feature>
<reference evidence="7 8" key="1">
    <citation type="submission" date="2024-06" db="EMBL/GenBank/DDBJ databases">
        <title>The Natural Products Discovery Center: Release of the First 8490 Sequenced Strains for Exploring Actinobacteria Biosynthetic Diversity.</title>
        <authorList>
            <person name="Kalkreuter E."/>
            <person name="Kautsar S.A."/>
            <person name="Yang D."/>
            <person name="Bader C.D."/>
            <person name="Teijaro C.N."/>
            <person name="Fluegel L."/>
            <person name="Davis C.M."/>
            <person name="Simpson J.R."/>
            <person name="Lauterbach L."/>
            <person name="Steele A.D."/>
            <person name="Gui C."/>
            <person name="Meng S."/>
            <person name="Li G."/>
            <person name="Viehrig K."/>
            <person name="Ye F."/>
            <person name="Su P."/>
            <person name="Kiefer A.F."/>
            <person name="Nichols A."/>
            <person name="Cepeda A.J."/>
            <person name="Yan W."/>
            <person name="Fan B."/>
            <person name="Jiang Y."/>
            <person name="Adhikari A."/>
            <person name="Zheng C.-J."/>
            <person name="Schuster L."/>
            <person name="Cowan T.M."/>
            <person name="Smanski M.J."/>
            <person name="Chevrette M.G."/>
            <person name="De Carvalho L.P.S."/>
            <person name="Shen B."/>
        </authorList>
    </citation>
    <scope>NUCLEOTIDE SEQUENCE [LARGE SCALE GENOMIC DNA]</scope>
    <source>
        <strain evidence="7 8">NPDC048946</strain>
    </source>
</reference>
<dbReference type="SUPFAM" id="SSF74942">
    <property type="entry name" value="YhbC-like, C-terminal domain"/>
    <property type="match status" value="1"/>
</dbReference>
<dbReference type="InterPro" id="IPR035956">
    <property type="entry name" value="RimP_N_sf"/>
</dbReference>
<comment type="similarity">
    <text evidence="3">Belongs to the RimP family.</text>
</comment>
<evidence type="ECO:0000256" key="3">
    <source>
        <dbReference type="HAMAP-Rule" id="MF_01077"/>
    </source>
</evidence>
<dbReference type="InterPro" id="IPR036847">
    <property type="entry name" value="RimP_C_sf"/>
</dbReference>
<accession>A0ABV3DGJ9</accession>
<keyword evidence="8" id="KW-1185">Reference proteome</keyword>
<dbReference type="EMBL" id="JBEZFP010000033">
    <property type="protein sequence ID" value="MEU8134880.1"/>
    <property type="molecule type" value="Genomic_DNA"/>
</dbReference>
<dbReference type="SUPFAM" id="SSF75420">
    <property type="entry name" value="YhbC-like, N-terminal domain"/>
    <property type="match status" value="1"/>
</dbReference>
<keyword evidence="2 3" id="KW-0690">Ribosome biogenesis</keyword>
<keyword evidence="1 3" id="KW-0963">Cytoplasm</keyword>
<dbReference type="PANTHER" id="PTHR33867:SF1">
    <property type="entry name" value="RIBOSOME MATURATION FACTOR RIMP"/>
    <property type="match status" value="1"/>
</dbReference>
<evidence type="ECO:0000256" key="2">
    <source>
        <dbReference type="ARBA" id="ARBA00022517"/>
    </source>
</evidence>
<dbReference type="CDD" id="cd01734">
    <property type="entry name" value="YlxS_C"/>
    <property type="match status" value="1"/>
</dbReference>
<feature type="compositionally biased region" description="Acidic residues" evidence="4">
    <location>
        <begin position="156"/>
        <end position="182"/>
    </location>
</feature>
<dbReference type="HAMAP" id="MF_01077">
    <property type="entry name" value="RimP"/>
    <property type="match status" value="1"/>
</dbReference>
<dbReference type="Proteomes" id="UP001551482">
    <property type="component" value="Unassembled WGS sequence"/>
</dbReference>
<sequence>MSTTQRDRLRELLEPVASGAGVDLEDVSVSPAGKRRVLRIVVDADGGVDLDAVASFSRKSSEALDASDVMGSQPYVLEVTTPGVDRPLTAERHWRRSAGRLVEVQLAEGGKVTGRVTAADADGVDLDVDGTARRIAYADVAKAAVQIEFNRKAADDADADADADTDAGDDAGEDTDDMDEEA</sequence>
<evidence type="ECO:0000313" key="7">
    <source>
        <dbReference type="EMBL" id="MEU8134880.1"/>
    </source>
</evidence>
<dbReference type="Gene3D" id="3.30.300.70">
    <property type="entry name" value="RimP-like superfamily, N-terminal"/>
    <property type="match status" value="1"/>
</dbReference>
<dbReference type="InterPro" id="IPR028989">
    <property type="entry name" value="RimP_N"/>
</dbReference>
<evidence type="ECO:0000259" key="5">
    <source>
        <dbReference type="Pfam" id="PF02576"/>
    </source>
</evidence>
<protein>
    <recommendedName>
        <fullName evidence="3">Ribosome maturation factor RimP</fullName>
    </recommendedName>
</protein>
<dbReference type="Pfam" id="PF17384">
    <property type="entry name" value="DUF150_C"/>
    <property type="match status" value="1"/>
</dbReference>
<dbReference type="Pfam" id="PF02576">
    <property type="entry name" value="RimP_N"/>
    <property type="match status" value="1"/>
</dbReference>
<dbReference type="InterPro" id="IPR003728">
    <property type="entry name" value="Ribosome_maturation_RimP"/>
</dbReference>
<evidence type="ECO:0000256" key="1">
    <source>
        <dbReference type="ARBA" id="ARBA00022490"/>
    </source>
</evidence>
<feature type="domain" description="Ribosome maturation factor RimP N-terminal" evidence="5">
    <location>
        <begin position="12"/>
        <end position="85"/>
    </location>
</feature>
<dbReference type="NCBIfam" id="NF000930">
    <property type="entry name" value="PRK00092.2-2"/>
    <property type="match status" value="1"/>
</dbReference>
<proteinExistence type="inferred from homology"/>
<evidence type="ECO:0000256" key="4">
    <source>
        <dbReference type="SAM" id="MobiDB-lite"/>
    </source>
</evidence>
<comment type="subcellular location">
    <subcellularLocation>
        <location evidence="3">Cytoplasm</location>
    </subcellularLocation>
</comment>
<comment type="caution">
    <text evidence="7">The sequence shown here is derived from an EMBL/GenBank/DDBJ whole genome shotgun (WGS) entry which is preliminary data.</text>
</comment>
<gene>
    <name evidence="3 7" type="primary">rimP</name>
    <name evidence="7" type="ORF">AB0C36_15345</name>
</gene>
<evidence type="ECO:0000313" key="8">
    <source>
        <dbReference type="Proteomes" id="UP001551482"/>
    </source>
</evidence>
<dbReference type="RefSeq" id="WP_358353914.1">
    <property type="nucleotide sequence ID" value="NZ_JBEZFP010000033.1"/>
</dbReference>
<evidence type="ECO:0000259" key="6">
    <source>
        <dbReference type="Pfam" id="PF17384"/>
    </source>
</evidence>
<comment type="function">
    <text evidence="3">Required for maturation of 30S ribosomal subunits.</text>
</comment>
<organism evidence="7 8">
    <name type="scientific">Streptodolium elevatio</name>
    <dbReference type="NCBI Taxonomy" id="3157996"/>
    <lineage>
        <taxon>Bacteria</taxon>
        <taxon>Bacillati</taxon>
        <taxon>Actinomycetota</taxon>
        <taxon>Actinomycetes</taxon>
        <taxon>Kitasatosporales</taxon>
        <taxon>Streptomycetaceae</taxon>
        <taxon>Streptodolium</taxon>
    </lineage>
</organism>
<name>A0ABV3DGJ9_9ACTN</name>
<dbReference type="PANTHER" id="PTHR33867">
    <property type="entry name" value="RIBOSOME MATURATION FACTOR RIMP"/>
    <property type="match status" value="1"/>
</dbReference>
<feature type="region of interest" description="Disordered" evidence="4">
    <location>
        <begin position="151"/>
        <end position="182"/>
    </location>
</feature>